<keyword evidence="2" id="KW-0648">Protein biosynthesis</keyword>
<dbReference type="Gene3D" id="2.40.30.10">
    <property type="entry name" value="Translation factors"/>
    <property type="match status" value="1"/>
</dbReference>
<dbReference type="GO" id="GO:0001514">
    <property type="term" value="P:selenocysteine incorporation"/>
    <property type="evidence" value="ECO:0007669"/>
    <property type="project" value="TreeGrafter"/>
</dbReference>
<dbReference type="GO" id="GO:0003746">
    <property type="term" value="F:translation elongation factor activity"/>
    <property type="evidence" value="ECO:0007669"/>
    <property type="project" value="UniProtKB-KW"/>
</dbReference>
<protein>
    <submittedName>
        <fullName evidence="2">Elongation factor Tu domain-containing protein</fullName>
    </submittedName>
</protein>
<accession>A0A075GAK8</accession>
<dbReference type="GO" id="GO:0005525">
    <property type="term" value="F:GTP binding"/>
    <property type="evidence" value="ECO:0007669"/>
    <property type="project" value="InterPro"/>
</dbReference>
<reference evidence="2" key="1">
    <citation type="journal article" date="2014" name="Genome Biol. Evol.">
        <title>Pangenome evidence for extensive interdomain horizontal transfer affecting lineage core and shell genes in uncultured planktonic thaumarchaeota and euryarchaeota.</title>
        <authorList>
            <person name="Deschamps P."/>
            <person name="Zivanovic Y."/>
            <person name="Moreira D."/>
            <person name="Rodriguez-Valera F."/>
            <person name="Lopez-Garcia P."/>
        </authorList>
    </citation>
    <scope>NUCLEOTIDE SEQUENCE</scope>
</reference>
<name>A0A075GAK8_9EURY</name>
<feature type="domain" description="Translation elongation factor EFTu-like" evidence="1">
    <location>
        <begin position="178"/>
        <end position="244"/>
    </location>
</feature>
<dbReference type="EMBL" id="KF900613">
    <property type="protein sequence ID" value="AIF01136.1"/>
    <property type="molecule type" value="Genomic_DNA"/>
</dbReference>
<dbReference type="AlphaFoldDB" id="A0A075GAK8"/>
<dbReference type="PANTHER" id="PTHR43721">
    <property type="entry name" value="ELONGATION FACTOR TU-RELATED"/>
    <property type="match status" value="1"/>
</dbReference>
<sequence>MGGSLPARSMPVLNIAYVGSEELARSLAKSNDVRDIESYVFKEQRDGETCVLSLLRPLRHPERLRPLLSVLNVAEVGVVEVGAVDAALGEVLVSFGAAGITRGIAIVNAVDGGWVDADQVKMILTQAGLGSWAVHESMPDAHDLREELYSHMDAAGSGGEGQSLVLPVDQHFNVKGVGLVAIGYVQSGAVNKHDDALILPANETGVVRSLQVMDDDVDTAVAGDRVGVALRNLREEALHRGCMIVAPGSEALVRHEKSIIEVKAAPFQKRSIAIDDVIHAAVDLQFVVGRVTAVEGDSINVDWENSLWIRAEGSPSILITQLDAIPMRIMGSVSSIQQA</sequence>
<organism evidence="2">
    <name type="scientific">uncultured marine group II/III euryarchaeote KM3_141_E04</name>
    <dbReference type="NCBI Taxonomy" id="1457878"/>
    <lineage>
        <taxon>Archaea</taxon>
        <taxon>Methanobacteriati</taxon>
        <taxon>Methanobacteriota</taxon>
        <taxon>environmental samples</taxon>
    </lineage>
</organism>
<dbReference type="InterPro" id="IPR009000">
    <property type="entry name" value="Transl_B-barrel_sf"/>
</dbReference>
<dbReference type="PANTHER" id="PTHR43721:SF11">
    <property type="entry name" value="SELENOCYSTEINE-SPECIFIC ELONGATION FACTOR"/>
    <property type="match status" value="1"/>
</dbReference>
<dbReference type="SUPFAM" id="SSF50447">
    <property type="entry name" value="Translation proteins"/>
    <property type="match status" value="1"/>
</dbReference>
<dbReference type="InterPro" id="IPR050055">
    <property type="entry name" value="EF-Tu_GTPase"/>
</dbReference>
<evidence type="ECO:0000259" key="1">
    <source>
        <dbReference type="Pfam" id="PF03144"/>
    </source>
</evidence>
<keyword evidence="2" id="KW-0251">Elongation factor</keyword>
<dbReference type="InterPro" id="IPR004161">
    <property type="entry name" value="EFTu-like_2"/>
</dbReference>
<dbReference type="Pfam" id="PF03144">
    <property type="entry name" value="GTP_EFTU_D2"/>
    <property type="match status" value="1"/>
</dbReference>
<evidence type="ECO:0000313" key="2">
    <source>
        <dbReference type="EMBL" id="AIF01136.1"/>
    </source>
</evidence>
<proteinExistence type="predicted"/>